<dbReference type="Proteomes" id="UP000807769">
    <property type="component" value="Unassembled WGS sequence"/>
</dbReference>
<dbReference type="InterPro" id="IPR004919">
    <property type="entry name" value="GmrSD_N"/>
</dbReference>
<dbReference type="AlphaFoldDB" id="A0A9P7JII0"/>
<reference evidence="3" key="1">
    <citation type="journal article" date="2020" name="New Phytol.">
        <title>Comparative genomics reveals dynamic genome evolution in host specialist ectomycorrhizal fungi.</title>
        <authorList>
            <person name="Lofgren L.A."/>
            <person name="Nguyen N.H."/>
            <person name="Vilgalys R."/>
            <person name="Ruytinx J."/>
            <person name="Liao H.L."/>
            <person name="Branco S."/>
            <person name="Kuo A."/>
            <person name="LaButti K."/>
            <person name="Lipzen A."/>
            <person name="Andreopoulos W."/>
            <person name="Pangilinan J."/>
            <person name="Riley R."/>
            <person name="Hundley H."/>
            <person name="Na H."/>
            <person name="Barry K."/>
            <person name="Grigoriev I.V."/>
            <person name="Stajich J.E."/>
            <person name="Kennedy P.G."/>
        </authorList>
    </citation>
    <scope>NUCLEOTIDE SEQUENCE</scope>
    <source>
        <strain evidence="3">MN1</strain>
    </source>
</reference>
<feature type="compositionally biased region" description="Polar residues" evidence="1">
    <location>
        <begin position="22"/>
        <end position="31"/>
    </location>
</feature>
<dbReference type="EMBL" id="JABBWG010000003">
    <property type="protein sequence ID" value="KAG1824533.1"/>
    <property type="molecule type" value="Genomic_DNA"/>
</dbReference>
<dbReference type="GeneID" id="64631964"/>
<proteinExistence type="predicted"/>
<feature type="compositionally biased region" description="Low complexity" evidence="1">
    <location>
        <begin position="1"/>
        <end position="12"/>
    </location>
</feature>
<dbReference type="Pfam" id="PF03235">
    <property type="entry name" value="GmrSD_N"/>
    <property type="match status" value="1"/>
</dbReference>
<keyword evidence="4" id="KW-1185">Reference proteome</keyword>
<organism evidence="3 4">
    <name type="scientific">Suillus subaureus</name>
    <dbReference type="NCBI Taxonomy" id="48587"/>
    <lineage>
        <taxon>Eukaryota</taxon>
        <taxon>Fungi</taxon>
        <taxon>Dikarya</taxon>
        <taxon>Basidiomycota</taxon>
        <taxon>Agaricomycotina</taxon>
        <taxon>Agaricomycetes</taxon>
        <taxon>Agaricomycetidae</taxon>
        <taxon>Boletales</taxon>
        <taxon>Suillineae</taxon>
        <taxon>Suillaceae</taxon>
        <taxon>Suillus</taxon>
    </lineage>
</organism>
<name>A0A9P7JII0_9AGAM</name>
<evidence type="ECO:0000313" key="3">
    <source>
        <dbReference type="EMBL" id="KAG1824533.1"/>
    </source>
</evidence>
<protein>
    <recommendedName>
        <fullName evidence="2">GmrSD restriction endonucleases N-terminal domain-containing protein</fullName>
    </recommendedName>
</protein>
<dbReference type="OrthoDB" id="5419821at2759"/>
<gene>
    <name evidence="3" type="ORF">BJ212DRAFT_1444344</name>
</gene>
<evidence type="ECO:0000256" key="1">
    <source>
        <dbReference type="SAM" id="MobiDB-lite"/>
    </source>
</evidence>
<comment type="caution">
    <text evidence="3">The sequence shown here is derived from an EMBL/GenBank/DDBJ whole genome shotgun (WGS) entry which is preliminary data.</text>
</comment>
<dbReference type="RefSeq" id="XP_041198250.1">
    <property type="nucleotide sequence ID" value="XM_041337948.1"/>
</dbReference>
<dbReference type="PANTHER" id="PTHR39639">
    <property type="entry name" value="CHROMOSOME 16, WHOLE GENOME SHOTGUN SEQUENCE"/>
    <property type="match status" value="1"/>
</dbReference>
<dbReference type="PANTHER" id="PTHR39639:SF1">
    <property type="entry name" value="DUF262 DOMAIN-CONTAINING PROTEIN"/>
    <property type="match status" value="1"/>
</dbReference>
<feature type="region of interest" description="Disordered" evidence="1">
    <location>
        <begin position="1"/>
        <end position="32"/>
    </location>
</feature>
<sequence>MSLSDVSDLTDLSSDEDDFPPSKTSRTTASKKGTKEYKISGVLRAPRTTSYTAKSLYDQIIDNAIDLDPEYQRDVVWPELKQSGLIDSMLRNYYMPPIIFAVSTADDGSELRTCIDGKQRLTSIQRFTNERLWYKSSATNTRRKLLPKQLIHQFSNKQIVCVEYSDINPDQEREIFQRVQLGVALTPAERMQAIVGPWPTIIREIQSQVLGEDGFQGYLDWGHARGRDFQCVASIGYLIENHPKPTVPSAPTLEKWLLKGDPVSPKLREDLLDTFRVFLVLARDQKYSRSLNKPTRVSPIEFVMIGVLIYLFRDRLSLTQLSSAIEKMRKDVRDDHTDIRANSRITKHMFFKIKVLRIYFPTED</sequence>
<evidence type="ECO:0000313" key="4">
    <source>
        <dbReference type="Proteomes" id="UP000807769"/>
    </source>
</evidence>
<evidence type="ECO:0000259" key="2">
    <source>
        <dbReference type="Pfam" id="PF03235"/>
    </source>
</evidence>
<accession>A0A9P7JII0</accession>
<feature type="domain" description="GmrSD restriction endonucleases N-terminal" evidence="2">
    <location>
        <begin position="56"/>
        <end position="172"/>
    </location>
</feature>